<gene>
    <name evidence="1" type="ORF">PIIN_09755</name>
</gene>
<keyword evidence="2" id="KW-1185">Reference proteome</keyword>
<evidence type="ECO:0000313" key="1">
    <source>
        <dbReference type="EMBL" id="CCA75765.1"/>
    </source>
</evidence>
<dbReference type="EMBL" id="CAFZ01000516">
    <property type="protein sequence ID" value="CCA75765.1"/>
    <property type="molecule type" value="Genomic_DNA"/>
</dbReference>
<sequence length="72" mass="8115">MASERDSGVESDDENPTIFVEFLPKAPATLELVSRKGSDEMMFHIGSKPSDSHVEVRLLARLVEEGRERKKE</sequence>
<dbReference type="Proteomes" id="UP000007148">
    <property type="component" value="Unassembled WGS sequence"/>
</dbReference>
<name>G4TWS2_SERID</name>
<protein>
    <submittedName>
        <fullName evidence="1">Uncharacterized protein</fullName>
    </submittedName>
</protein>
<comment type="caution">
    <text evidence="1">The sequence shown here is derived from an EMBL/GenBank/DDBJ whole genome shotgun (WGS) entry which is preliminary data.</text>
</comment>
<evidence type="ECO:0000313" key="2">
    <source>
        <dbReference type="Proteomes" id="UP000007148"/>
    </source>
</evidence>
<accession>G4TWS2</accession>
<dbReference type="AlphaFoldDB" id="G4TWS2"/>
<organism evidence="1 2">
    <name type="scientific">Serendipita indica (strain DSM 11827)</name>
    <name type="common">Root endophyte fungus</name>
    <name type="synonym">Piriformospora indica</name>
    <dbReference type="NCBI Taxonomy" id="1109443"/>
    <lineage>
        <taxon>Eukaryota</taxon>
        <taxon>Fungi</taxon>
        <taxon>Dikarya</taxon>
        <taxon>Basidiomycota</taxon>
        <taxon>Agaricomycotina</taxon>
        <taxon>Agaricomycetes</taxon>
        <taxon>Sebacinales</taxon>
        <taxon>Serendipitaceae</taxon>
        <taxon>Serendipita</taxon>
    </lineage>
</organism>
<dbReference type="HOGENOM" id="CLU_2723112_0_0_1"/>
<reference evidence="1 2" key="1">
    <citation type="journal article" date="2011" name="PLoS Pathog.">
        <title>Endophytic Life Strategies Decoded by Genome and Transcriptome Analyses of the Mutualistic Root Symbiont Piriformospora indica.</title>
        <authorList>
            <person name="Zuccaro A."/>
            <person name="Lahrmann U."/>
            <person name="Guldener U."/>
            <person name="Langen G."/>
            <person name="Pfiffi S."/>
            <person name="Biedenkopf D."/>
            <person name="Wong P."/>
            <person name="Samans B."/>
            <person name="Grimm C."/>
            <person name="Basiewicz M."/>
            <person name="Murat C."/>
            <person name="Martin F."/>
            <person name="Kogel K.H."/>
        </authorList>
    </citation>
    <scope>NUCLEOTIDE SEQUENCE [LARGE SCALE GENOMIC DNA]</scope>
    <source>
        <strain evidence="1 2">DSM 11827</strain>
    </source>
</reference>
<proteinExistence type="predicted"/>
<dbReference type="InParanoid" id="G4TWS2"/>